<organism evidence="3 4">
    <name type="scientific">Syphacia muris</name>
    <dbReference type="NCBI Taxonomy" id="451379"/>
    <lineage>
        <taxon>Eukaryota</taxon>
        <taxon>Metazoa</taxon>
        <taxon>Ecdysozoa</taxon>
        <taxon>Nematoda</taxon>
        <taxon>Chromadorea</taxon>
        <taxon>Rhabditida</taxon>
        <taxon>Spirurina</taxon>
        <taxon>Oxyuridomorpha</taxon>
        <taxon>Oxyuroidea</taxon>
        <taxon>Oxyuridae</taxon>
        <taxon>Syphacia</taxon>
    </lineage>
</organism>
<dbReference type="SUPFAM" id="SSF57625">
    <property type="entry name" value="Invertebrate chitin-binding proteins"/>
    <property type="match status" value="1"/>
</dbReference>
<keyword evidence="3" id="KW-1185">Reference proteome</keyword>
<evidence type="ECO:0000313" key="4">
    <source>
        <dbReference type="WBParaSite" id="SMUV_0000844501-mRNA-1"/>
    </source>
</evidence>
<name>A0A158R5W5_9BILA</name>
<dbReference type="InterPro" id="IPR006150">
    <property type="entry name" value="Cys_repeat_1"/>
</dbReference>
<dbReference type="PANTHER" id="PTHR34150:SF7">
    <property type="entry name" value="PROTEIN CBG10108"/>
    <property type="match status" value="1"/>
</dbReference>
<dbReference type="GO" id="GO:0008061">
    <property type="term" value="F:chitin binding"/>
    <property type="evidence" value="ECO:0007669"/>
    <property type="project" value="InterPro"/>
</dbReference>
<dbReference type="AlphaFoldDB" id="A0A158R5W5"/>
<reference evidence="4" key="1">
    <citation type="submission" date="2016-04" db="UniProtKB">
        <authorList>
            <consortium name="WormBaseParasite"/>
        </authorList>
    </citation>
    <scope>IDENTIFICATION</scope>
</reference>
<proteinExistence type="predicted"/>
<feature type="domain" description="CC" evidence="2">
    <location>
        <begin position="380"/>
        <end position="408"/>
    </location>
</feature>
<dbReference type="InterPro" id="IPR036508">
    <property type="entry name" value="Chitin-bd_dom_sf"/>
</dbReference>
<feature type="region of interest" description="Disordered" evidence="1">
    <location>
        <begin position="67"/>
        <end position="91"/>
    </location>
</feature>
<dbReference type="SMART" id="SM00289">
    <property type="entry name" value="WR1"/>
    <property type="match status" value="6"/>
</dbReference>
<protein>
    <submittedName>
        <fullName evidence="4">CC domain-containing protein</fullName>
    </submittedName>
</protein>
<feature type="compositionally biased region" description="Polar residues" evidence="1">
    <location>
        <begin position="67"/>
        <end position="89"/>
    </location>
</feature>
<dbReference type="WBParaSite" id="SMUV_0000844501-mRNA-1">
    <property type="protein sequence ID" value="SMUV_0000844501-mRNA-1"/>
    <property type="gene ID" value="SMUV_0000844501"/>
</dbReference>
<dbReference type="Pfam" id="PF04942">
    <property type="entry name" value="CC"/>
    <property type="match status" value="1"/>
</dbReference>
<sequence length="559" mass="58940">MIYSIIVKYIFIQIIIIITSTPVIGGLCDLGAAEVQIGGKQTQFFLKCEANQDGKGVWVVKSRNAASPTAIPQPSTTLPPANTEPQQHPKQVRKQPAAAYCELNAREADSCTAAVTCLQRNNEDATSFLQCDQSNNRWIKKSCSDGNIFSFEHQACITNPKAQNRYSTGSQGVVCTFTQCSNSNPCNQGTCNNGYCCTSGSYQPSAVASCCLRQQCPGGAYGSCMNGYCSPGYQCMQSTGMCCPVAQQSFCPMGGSPMGSCISGTCSQGYRCVRSSNLCCPSSSTNPFVCPDGTQAVGACINGQCGSGFACVNGLCCNNTSQSPRCLDGSQAVGACINGRCGSGYICTTGNICCLIIKNLNNLCKGRKCCCINCCIILVCPSGEESIGPCINDLCPSGYSCVNDQCCPGASFTCAADAFIAGPCINDACMVGFSCDTTLNRCCPTGTLLGQCVNGKIFTIPTTNVTNNSDACPTGYTCYPTAAEAANTGATQMCYAVCDGDTTAFVGNAVNDVCPINTVKKLNACCQQFRRHRSPERKSALIASYSEPLPGKFIHRKRR</sequence>
<evidence type="ECO:0000259" key="2">
    <source>
        <dbReference type="Pfam" id="PF04942"/>
    </source>
</evidence>
<dbReference type="STRING" id="451379.A0A158R5W5"/>
<evidence type="ECO:0000313" key="3">
    <source>
        <dbReference type="Proteomes" id="UP000046393"/>
    </source>
</evidence>
<accession>A0A158R5W5</accession>
<dbReference type="InterPro" id="IPR007026">
    <property type="entry name" value="CC_domain"/>
</dbReference>
<evidence type="ECO:0000256" key="1">
    <source>
        <dbReference type="SAM" id="MobiDB-lite"/>
    </source>
</evidence>
<dbReference type="Proteomes" id="UP000046393">
    <property type="component" value="Unplaced"/>
</dbReference>
<dbReference type="PANTHER" id="PTHR34150">
    <property type="entry name" value="PROTEIN CBG08832-RELATED"/>
    <property type="match status" value="1"/>
</dbReference>